<evidence type="ECO:0000313" key="2">
    <source>
        <dbReference type="Proteomes" id="UP001515480"/>
    </source>
</evidence>
<protein>
    <submittedName>
        <fullName evidence="1">Uncharacterized protein</fullName>
    </submittedName>
</protein>
<keyword evidence="2" id="KW-1185">Reference proteome</keyword>
<dbReference type="Pfam" id="PF18143">
    <property type="entry name" value="HAD_SAK_2"/>
    <property type="match status" value="1"/>
</dbReference>
<dbReference type="Proteomes" id="UP001515480">
    <property type="component" value="Unassembled WGS sequence"/>
</dbReference>
<dbReference type="EMBL" id="JBGBPQ010000003">
    <property type="protein sequence ID" value="KAL1527228.1"/>
    <property type="molecule type" value="Genomic_DNA"/>
</dbReference>
<dbReference type="AlphaFoldDB" id="A0AB34K238"/>
<accession>A0AB34K238</accession>
<name>A0AB34K238_PRYPA</name>
<sequence length="163" mass="18190">MAGVAAKVVFLDVDGVLHALMGDDMFDPACMTHLDRLVRTSGAAIVLSSSWRQSAWGVDEVNAQLQKQGLAPVIDSTPIHGFRSRSDEILDWVHRHPDVTHFVAIDDMDLTFPHGDKFDHHFVQTDSDVGLTGELVQRALEKLNVRVDRASLPVAETKEEYMW</sequence>
<organism evidence="1 2">
    <name type="scientific">Prymnesium parvum</name>
    <name type="common">Toxic golden alga</name>
    <dbReference type="NCBI Taxonomy" id="97485"/>
    <lineage>
        <taxon>Eukaryota</taxon>
        <taxon>Haptista</taxon>
        <taxon>Haptophyta</taxon>
        <taxon>Prymnesiophyceae</taxon>
        <taxon>Prymnesiales</taxon>
        <taxon>Prymnesiaceae</taxon>
        <taxon>Prymnesium</taxon>
    </lineage>
</organism>
<reference evidence="1 2" key="1">
    <citation type="journal article" date="2024" name="Science">
        <title>Giant polyketide synthase enzymes in the biosynthesis of giant marine polyether toxins.</title>
        <authorList>
            <person name="Fallon T.R."/>
            <person name="Shende V.V."/>
            <person name="Wierzbicki I.H."/>
            <person name="Pendleton A.L."/>
            <person name="Watervoot N.F."/>
            <person name="Auber R.P."/>
            <person name="Gonzalez D.J."/>
            <person name="Wisecaver J.H."/>
            <person name="Moore B.S."/>
        </authorList>
    </citation>
    <scope>NUCLEOTIDE SEQUENCE [LARGE SCALE GENOMIC DNA]</scope>
    <source>
        <strain evidence="1 2">12B1</strain>
    </source>
</reference>
<gene>
    <name evidence="1" type="ORF">AB1Y20_015905</name>
</gene>
<evidence type="ECO:0000313" key="1">
    <source>
        <dbReference type="EMBL" id="KAL1527228.1"/>
    </source>
</evidence>
<proteinExistence type="predicted"/>
<comment type="caution">
    <text evidence="1">The sequence shown here is derived from an EMBL/GenBank/DDBJ whole genome shotgun (WGS) entry which is preliminary data.</text>
</comment>